<sequence length="251" mass="28909">MNIDSMVGARVDDSLYKQGHRTYRVSKKDPNGLPHPKVVREVEHFCDQLEKRLDELLEDEQDEPLGEPLCEFGFSGRLKKRLNKHKTHTGSNYIMNLFEATLKLTFPEEDFGIEQYVLYIVPYRFLKAITEMFITRIGHGMVRFGGGFSHEPPGRSTRTKLSKKEWETALKVAQDHVDAEGNRKFYFAQMDEAKARLDAEIKAVEKKVDAQDEYQAEMDQLLGAMGPMGEEIDFEDLLTRLTETVEGLEEE</sequence>
<accession>A0AAV9NU43</accession>
<dbReference type="Proteomes" id="UP001337655">
    <property type="component" value="Unassembled WGS sequence"/>
</dbReference>
<evidence type="ECO:0000313" key="1">
    <source>
        <dbReference type="EMBL" id="KAK5163169.1"/>
    </source>
</evidence>
<evidence type="ECO:0000313" key="2">
    <source>
        <dbReference type="Proteomes" id="UP001337655"/>
    </source>
</evidence>
<keyword evidence="2" id="KW-1185">Reference proteome</keyword>
<organism evidence="1 2">
    <name type="scientific">Saxophila tyrrhenica</name>
    <dbReference type="NCBI Taxonomy" id="1690608"/>
    <lineage>
        <taxon>Eukaryota</taxon>
        <taxon>Fungi</taxon>
        <taxon>Dikarya</taxon>
        <taxon>Ascomycota</taxon>
        <taxon>Pezizomycotina</taxon>
        <taxon>Dothideomycetes</taxon>
        <taxon>Dothideomycetidae</taxon>
        <taxon>Mycosphaerellales</taxon>
        <taxon>Extremaceae</taxon>
        <taxon>Saxophila</taxon>
    </lineage>
</organism>
<name>A0AAV9NU43_9PEZI</name>
<proteinExistence type="predicted"/>
<dbReference type="GeneID" id="89932277"/>
<dbReference type="EMBL" id="JAVRRT010000028">
    <property type="protein sequence ID" value="KAK5163169.1"/>
    <property type="molecule type" value="Genomic_DNA"/>
</dbReference>
<comment type="caution">
    <text evidence="1">The sequence shown here is derived from an EMBL/GenBank/DDBJ whole genome shotgun (WGS) entry which is preliminary data.</text>
</comment>
<dbReference type="AlphaFoldDB" id="A0AAV9NU43"/>
<protein>
    <submittedName>
        <fullName evidence="1">Uncharacterized protein</fullName>
    </submittedName>
</protein>
<reference evidence="1 2" key="1">
    <citation type="submission" date="2023-08" db="EMBL/GenBank/DDBJ databases">
        <title>Black Yeasts Isolated from many extreme environments.</title>
        <authorList>
            <person name="Coleine C."/>
            <person name="Stajich J.E."/>
            <person name="Selbmann L."/>
        </authorList>
    </citation>
    <scope>NUCLEOTIDE SEQUENCE [LARGE SCALE GENOMIC DNA]</scope>
    <source>
        <strain evidence="1 2">CCFEE 5935</strain>
    </source>
</reference>
<gene>
    <name evidence="1" type="ORF">LTR77_010953</name>
</gene>
<dbReference type="RefSeq" id="XP_064653717.1">
    <property type="nucleotide sequence ID" value="XM_064808169.1"/>
</dbReference>